<sequence length="92" mass="10409">MGKEDPTTTTRAEIRRSVLHNRNEVLALVKYSYLKSIPSSPASLPDFSLLGFLSNHEVRTSLCHSKKELETFEHQVTLPVDGFYHTSNYALS</sequence>
<evidence type="ECO:0000313" key="1">
    <source>
        <dbReference type="EMBL" id="KIK93185.1"/>
    </source>
</evidence>
<dbReference type="InParanoid" id="A0A0D0E673"/>
<proteinExistence type="predicted"/>
<protein>
    <submittedName>
        <fullName evidence="1">Uncharacterized protein</fullName>
    </submittedName>
</protein>
<accession>A0A0D0E673</accession>
<dbReference type="EMBL" id="KN825206">
    <property type="protein sequence ID" value="KIK93185.1"/>
    <property type="molecule type" value="Genomic_DNA"/>
</dbReference>
<reference evidence="1 2" key="1">
    <citation type="submission" date="2014-04" db="EMBL/GenBank/DDBJ databases">
        <authorList>
            <consortium name="DOE Joint Genome Institute"/>
            <person name="Kuo A."/>
            <person name="Kohler A."/>
            <person name="Jargeat P."/>
            <person name="Nagy L.G."/>
            <person name="Floudas D."/>
            <person name="Copeland A."/>
            <person name="Barry K.W."/>
            <person name="Cichocki N."/>
            <person name="Veneault-Fourrey C."/>
            <person name="LaButti K."/>
            <person name="Lindquist E.A."/>
            <person name="Lipzen A."/>
            <person name="Lundell T."/>
            <person name="Morin E."/>
            <person name="Murat C."/>
            <person name="Sun H."/>
            <person name="Tunlid A."/>
            <person name="Henrissat B."/>
            <person name="Grigoriev I.V."/>
            <person name="Hibbett D.S."/>
            <person name="Martin F."/>
            <person name="Nordberg H.P."/>
            <person name="Cantor M.N."/>
            <person name="Hua S.X."/>
        </authorList>
    </citation>
    <scope>NUCLEOTIDE SEQUENCE [LARGE SCALE GENOMIC DNA]</scope>
    <source>
        <strain evidence="1 2">Ve08.2h10</strain>
    </source>
</reference>
<evidence type="ECO:0000313" key="2">
    <source>
        <dbReference type="Proteomes" id="UP000054538"/>
    </source>
</evidence>
<dbReference type="AlphaFoldDB" id="A0A0D0E673"/>
<dbReference type="Proteomes" id="UP000054538">
    <property type="component" value="Unassembled WGS sequence"/>
</dbReference>
<dbReference type="HOGENOM" id="CLU_2413939_0_0_1"/>
<keyword evidence="2" id="KW-1185">Reference proteome</keyword>
<gene>
    <name evidence="1" type="ORF">PAXRUDRAFT_529495</name>
</gene>
<name>A0A0D0E673_9AGAM</name>
<organism evidence="1 2">
    <name type="scientific">Paxillus rubicundulus Ve08.2h10</name>
    <dbReference type="NCBI Taxonomy" id="930991"/>
    <lineage>
        <taxon>Eukaryota</taxon>
        <taxon>Fungi</taxon>
        <taxon>Dikarya</taxon>
        <taxon>Basidiomycota</taxon>
        <taxon>Agaricomycotina</taxon>
        <taxon>Agaricomycetes</taxon>
        <taxon>Agaricomycetidae</taxon>
        <taxon>Boletales</taxon>
        <taxon>Paxilineae</taxon>
        <taxon>Paxillaceae</taxon>
        <taxon>Paxillus</taxon>
    </lineage>
</organism>
<reference evidence="2" key="2">
    <citation type="submission" date="2015-01" db="EMBL/GenBank/DDBJ databases">
        <title>Evolutionary Origins and Diversification of the Mycorrhizal Mutualists.</title>
        <authorList>
            <consortium name="DOE Joint Genome Institute"/>
            <consortium name="Mycorrhizal Genomics Consortium"/>
            <person name="Kohler A."/>
            <person name="Kuo A."/>
            <person name="Nagy L.G."/>
            <person name="Floudas D."/>
            <person name="Copeland A."/>
            <person name="Barry K.W."/>
            <person name="Cichocki N."/>
            <person name="Veneault-Fourrey C."/>
            <person name="LaButti K."/>
            <person name="Lindquist E.A."/>
            <person name="Lipzen A."/>
            <person name="Lundell T."/>
            <person name="Morin E."/>
            <person name="Murat C."/>
            <person name="Riley R."/>
            <person name="Ohm R."/>
            <person name="Sun H."/>
            <person name="Tunlid A."/>
            <person name="Henrissat B."/>
            <person name="Grigoriev I.V."/>
            <person name="Hibbett D.S."/>
            <person name="Martin F."/>
        </authorList>
    </citation>
    <scope>NUCLEOTIDE SEQUENCE [LARGE SCALE GENOMIC DNA]</scope>
    <source>
        <strain evidence="2">Ve08.2h10</strain>
    </source>
</reference>